<dbReference type="EMBL" id="SZOD01000131">
    <property type="protein sequence ID" value="TKI86361.1"/>
    <property type="molecule type" value="Genomic_DNA"/>
</dbReference>
<gene>
    <name evidence="1" type="ORF">FC701_06230</name>
</gene>
<reference evidence="1 2" key="1">
    <citation type="journal article" date="2019" name="Environ. Microbiol.">
        <title>An active ?-lactamase is a part of an orchestrated cell wall stress resistance network of Bacillus subtilis and related rhizosphere species.</title>
        <authorList>
            <person name="Bucher T."/>
            <person name="Keren-Paz A."/>
            <person name="Hausser J."/>
            <person name="Olender T."/>
            <person name="Cytryn E."/>
            <person name="Kolodkin-Gal I."/>
        </authorList>
    </citation>
    <scope>NUCLEOTIDE SEQUENCE [LARGE SCALE GENOMIC DNA]</scope>
    <source>
        <strain evidence="1 2">I186</strain>
    </source>
</reference>
<evidence type="ECO:0000313" key="2">
    <source>
        <dbReference type="Proteomes" id="UP000305524"/>
    </source>
</evidence>
<dbReference type="AlphaFoldDB" id="A0A4U3AGD2"/>
<organism evidence="1 2">
    <name type="scientific">Bacillus mycoides</name>
    <dbReference type="NCBI Taxonomy" id="1405"/>
    <lineage>
        <taxon>Bacteria</taxon>
        <taxon>Bacillati</taxon>
        <taxon>Bacillota</taxon>
        <taxon>Bacilli</taxon>
        <taxon>Bacillales</taxon>
        <taxon>Bacillaceae</taxon>
        <taxon>Bacillus</taxon>
        <taxon>Bacillus cereus group</taxon>
    </lineage>
</organism>
<name>A0A4U3AGD2_BACMY</name>
<evidence type="ECO:0000313" key="1">
    <source>
        <dbReference type="EMBL" id="TKI86361.1"/>
    </source>
</evidence>
<sequence>MQLKDITYGEIENIIHSLSKNDWFYQVSFKGLALHFLDVFFDKNPFKMEFSEIRKKFILKSDYEYKDVPNSEAEFYYFICKEYMYIERPPHAYFMQASMEAYKDLKEIDEKIIEYNKEINCLNQDKEEGYGYKIHQFKYLIDELTAAKEEIINFLIYNIRGYSFTQARRKESPLSYGIVNIPYSYARDRKRYTPEVFSAIHNKFGWLSVREFEEVKTLSRDNYEEFEKKVREYIVTYRLIEGLENQLENSYFLSDRAYIIMQALETYNKGNTTSFCHIIPMQIEGIFYDYCLALGFSEKQLDKSSLEVKLSLIKEKGNYFMYYEYFAYTFSVIRNKIAHGRMSDDDEFDHLADLLLLDLVCVCKLTDSDELPINKFLTLLKGFEEAEHIDVKNLRVVEFFYKYGELNDLGKTGKNYIINDILEYSGKPCFWNYIKGHISSAAASAELSILVELERVIKIIKSKGINEEMCAECFKLIGMGKSLKSQSVDAYEGGDFISILAVKDYPHI</sequence>
<proteinExistence type="predicted"/>
<comment type="caution">
    <text evidence="1">The sequence shown here is derived from an EMBL/GenBank/DDBJ whole genome shotgun (WGS) entry which is preliminary data.</text>
</comment>
<dbReference type="RefSeq" id="WP_137057202.1">
    <property type="nucleotide sequence ID" value="NZ_SZOD01000131.1"/>
</dbReference>
<accession>A0A4U3AGD2</accession>
<dbReference type="Proteomes" id="UP000305524">
    <property type="component" value="Unassembled WGS sequence"/>
</dbReference>
<protein>
    <submittedName>
        <fullName evidence="1">Uncharacterized protein</fullName>
    </submittedName>
</protein>